<proteinExistence type="inferred from homology"/>
<keyword evidence="1" id="KW-0547">Nucleotide-binding</keyword>
<dbReference type="CDD" id="cd00754">
    <property type="entry name" value="Ubl_MoaD"/>
    <property type="match status" value="1"/>
</dbReference>
<dbReference type="AlphaFoldDB" id="A0A0S4N0D0"/>
<accession>A0A0S4N0D0</accession>
<dbReference type="GO" id="GO:1990133">
    <property type="term" value="C:molybdopterin adenylyltransferase complex"/>
    <property type="evidence" value="ECO:0007669"/>
    <property type="project" value="TreeGrafter"/>
</dbReference>
<dbReference type="InterPro" id="IPR044672">
    <property type="entry name" value="MOCS2A"/>
</dbReference>
<evidence type="ECO:0000256" key="3">
    <source>
        <dbReference type="ARBA" id="ARBA00024247"/>
    </source>
</evidence>
<protein>
    <recommendedName>
        <fullName evidence="3">Molybdopterin synthase sulfur carrier subunit</fullName>
    </recommendedName>
</protein>
<dbReference type="GO" id="GO:0000166">
    <property type="term" value="F:nucleotide binding"/>
    <property type="evidence" value="ECO:0007669"/>
    <property type="project" value="UniProtKB-KW"/>
</dbReference>
<organism evidence="4 5">
    <name type="scientific">Candidatus Thermokryptus mobilis</name>
    <dbReference type="NCBI Taxonomy" id="1643428"/>
    <lineage>
        <taxon>Bacteria</taxon>
        <taxon>Pseudomonadati</taxon>
        <taxon>Candidatus Kryptoniota</taxon>
        <taxon>Candidatus Thermokryptus</taxon>
    </lineage>
</organism>
<evidence type="ECO:0000313" key="5">
    <source>
        <dbReference type="Proteomes" id="UP000320623"/>
    </source>
</evidence>
<dbReference type="EMBL" id="FAOO01000006">
    <property type="protein sequence ID" value="CUU04708.1"/>
    <property type="molecule type" value="Genomic_DNA"/>
</dbReference>
<comment type="similarity">
    <text evidence="2">Belongs to the MoaD family.</text>
</comment>
<dbReference type="InterPro" id="IPR012675">
    <property type="entry name" value="Beta-grasp_dom_sf"/>
</dbReference>
<dbReference type="RefSeq" id="WP_140944805.1">
    <property type="nucleotide sequence ID" value="NZ_FAOO01000006.1"/>
</dbReference>
<dbReference type="SUPFAM" id="SSF54285">
    <property type="entry name" value="MoaD/ThiS"/>
    <property type="match status" value="1"/>
</dbReference>
<evidence type="ECO:0000256" key="2">
    <source>
        <dbReference type="ARBA" id="ARBA00024200"/>
    </source>
</evidence>
<dbReference type="OrthoDB" id="9801945at2"/>
<evidence type="ECO:0000313" key="4">
    <source>
        <dbReference type="EMBL" id="CUU04708.1"/>
    </source>
</evidence>
<dbReference type="Gene3D" id="3.10.20.30">
    <property type="match status" value="1"/>
</dbReference>
<evidence type="ECO:0000256" key="1">
    <source>
        <dbReference type="ARBA" id="ARBA00022741"/>
    </source>
</evidence>
<keyword evidence="5" id="KW-1185">Reference proteome</keyword>
<dbReference type="PANTHER" id="PTHR33359">
    <property type="entry name" value="MOLYBDOPTERIN SYNTHASE SULFUR CARRIER SUBUNIT"/>
    <property type="match status" value="1"/>
</dbReference>
<sequence length="79" mass="8932">MNAKVRVLFFGRLKDVTGLEEIYISDVKDVESLKKLLFVKFPKLSQEKFSVAINYEIIFGNENLKDNDEIALIPPVSGG</sequence>
<dbReference type="InterPro" id="IPR003749">
    <property type="entry name" value="ThiS/MoaD-like"/>
</dbReference>
<dbReference type="InterPro" id="IPR016155">
    <property type="entry name" value="Mopterin_synth/thiamin_S_b"/>
</dbReference>
<reference evidence="5" key="1">
    <citation type="submission" date="2015-11" db="EMBL/GenBank/DDBJ databases">
        <authorList>
            <person name="Varghese N."/>
        </authorList>
    </citation>
    <scope>NUCLEOTIDE SEQUENCE [LARGE SCALE GENOMIC DNA]</scope>
</reference>
<dbReference type="Pfam" id="PF02597">
    <property type="entry name" value="ThiS"/>
    <property type="match status" value="1"/>
</dbReference>
<name>A0A0S4N0D0_9BACT</name>
<dbReference type="PANTHER" id="PTHR33359:SF1">
    <property type="entry name" value="MOLYBDOPTERIN SYNTHASE SULFUR CARRIER SUBUNIT"/>
    <property type="match status" value="1"/>
</dbReference>
<gene>
    <name evidence="4" type="ORF">JGI1_01052</name>
</gene>
<dbReference type="STRING" id="1643428.GCA_001442855_01027"/>
<dbReference type="GO" id="GO:0006777">
    <property type="term" value="P:Mo-molybdopterin cofactor biosynthetic process"/>
    <property type="evidence" value="ECO:0007669"/>
    <property type="project" value="InterPro"/>
</dbReference>
<dbReference type="Proteomes" id="UP000320623">
    <property type="component" value="Unassembled WGS sequence"/>
</dbReference>